<accession>A0A2T0FC45</accession>
<keyword evidence="3" id="KW-1185">Reference proteome</keyword>
<evidence type="ECO:0000313" key="3">
    <source>
        <dbReference type="Proteomes" id="UP000238350"/>
    </source>
</evidence>
<feature type="coiled-coil region" evidence="1">
    <location>
        <begin position="4"/>
        <end position="87"/>
    </location>
</feature>
<reference evidence="2 3" key="1">
    <citation type="submission" date="2017-04" db="EMBL/GenBank/DDBJ databases">
        <title>Genome sequencing of [Candida] sorbophila.</title>
        <authorList>
            <person name="Ahn J.O."/>
        </authorList>
    </citation>
    <scope>NUCLEOTIDE SEQUENCE [LARGE SCALE GENOMIC DNA]</scope>
    <source>
        <strain evidence="2 3">DS02</strain>
    </source>
</reference>
<dbReference type="RefSeq" id="XP_024662486.1">
    <property type="nucleotide sequence ID" value="XM_024806718.1"/>
</dbReference>
<sequence length="223" mass="25155">MSVVNKLDGLLSSAQEELKELSSSRTSANQEADLLDSRKSELATERARLLRLIAETKRQLANKQTECNQIEKDIAKARTDLKRLKVSCDTTRTKYSQDLNKAYRKHRPRFDPRLPVLDGPSEPALTYSTSVPELSQAIEHICCMIQPGLRRHVNGVRKIPDLACLQAQIAQIVNIFRNYEIVSVDTDCAKKLDLAPLEIDHRLWSEIVEQTSSLAIQPPPEPS</sequence>
<keyword evidence="1" id="KW-0175">Coiled coil</keyword>
<organism evidence="2 3">
    <name type="scientific">Wickerhamiella sorbophila</name>
    <dbReference type="NCBI Taxonomy" id="45607"/>
    <lineage>
        <taxon>Eukaryota</taxon>
        <taxon>Fungi</taxon>
        <taxon>Dikarya</taxon>
        <taxon>Ascomycota</taxon>
        <taxon>Saccharomycotina</taxon>
        <taxon>Dipodascomycetes</taxon>
        <taxon>Dipodascales</taxon>
        <taxon>Trichomonascaceae</taxon>
        <taxon>Wickerhamiella</taxon>
    </lineage>
</organism>
<proteinExistence type="predicted"/>
<comment type="caution">
    <text evidence="2">The sequence shown here is derived from an EMBL/GenBank/DDBJ whole genome shotgun (WGS) entry which is preliminary data.</text>
</comment>
<dbReference type="AlphaFoldDB" id="A0A2T0FC45"/>
<evidence type="ECO:0000256" key="1">
    <source>
        <dbReference type="SAM" id="Coils"/>
    </source>
</evidence>
<dbReference type="Proteomes" id="UP000238350">
    <property type="component" value="Unassembled WGS sequence"/>
</dbReference>
<gene>
    <name evidence="2" type="ORF">B9G98_00160</name>
</gene>
<dbReference type="GeneID" id="36513909"/>
<dbReference type="EMBL" id="NDIQ01000001">
    <property type="protein sequence ID" value="PRT52540.1"/>
    <property type="molecule type" value="Genomic_DNA"/>
</dbReference>
<evidence type="ECO:0000313" key="2">
    <source>
        <dbReference type="EMBL" id="PRT52540.1"/>
    </source>
</evidence>
<name>A0A2T0FC45_9ASCO</name>
<protein>
    <submittedName>
        <fullName evidence="2">Uncharacterized protein</fullName>
    </submittedName>
</protein>